<evidence type="ECO:0000313" key="12">
    <source>
        <dbReference type="Proteomes" id="UP000184203"/>
    </source>
</evidence>
<organism evidence="9 11">
    <name type="scientific">Haladaptatus paucihalophilus DX253</name>
    <dbReference type="NCBI Taxonomy" id="797209"/>
    <lineage>
        <taxon>Archaea</taxon>
        <taxon>Methanobacteriati</taxon>
        <taxon>Methanobacteriota</taxon>
        <taxon>Stenosarchaea group</taxon>
        <taxon>Halobacteria</taxon>
        <taxon>Halobacteriales</taxon>
        <taxon>Haladaptataceae</taxon>
        <taxon>Haladaptatus</taxon>
    </lineage>
</organism>
<sequence>MCDDRTQVVRRHLDDGLSLGTFEQESRPTEEAATRFFRTLFVQLLDFEATPSSLGDTPWQDLPVSEWSSASRTMAARVLAKAGSFRVVYVELEELTRTAERSVVRDLADSNRSEAWGGSGSFVAVFHAPDADVWHLVTPYEDGIGDITTGRPVLRRYVLGAGETHRTVASALAGLNATESGLADRIHDAFRLEPVTKRFYEEYTEVFDTLRTELREKGVSETAADQGAHLTLNRLSFFYFLQKTGRLGGRTDFLPWFLRQYERSDDVDCFHEKWLSALFGRVHQPDGTPADTTASNDTAVSDSTVLSDSSALPDSAPFPNSLTFPGPVADALSERPELDGGLFRSDVVETEGAFLSDATLRSVIRDFFEEYPFTLAEERPDDIDVAVSPRILGTIYESFIAERERDEAGIFYTPRTEVDLLCRTALYEQFRDRLDIDEADAERRLVEFVFGDPLDWNPEPAEPTDELESVLRSLDIVDPACGGGAFLIGMTEILTELYRKLGYDGAYGLKKRVLSENVSGVDIKPWAIHVAEMRLWLSLLRSEDGCPDDTHPDATRSADSHHGATHSAETHPGDTHHGAPCPDVHSLFPDLSFDLLVGDTLVQNASADEHLPFEQLRHCADEGDDTGGELERERRELVDRKTRFFEGELDDPTLVEAQRTNLVLAALERATDRQSASSTSATATLDGIERLRERVESDDGDGFVWELDFPAVMTTGGFDIVIGNPPYVRHENISPPNLHQFGPDATTATMSPATTTTATDAFRTDASRESKSAYKRALGEFVERRFDIAPYKTSDLYLYFYFRSMDVLREGGTLSFVTSNAWLDVDYGVRLQEFLLSEGDVRYLFESRARRTFEEADVNTVLSVVNRNSSGRLSNAVEFVAAYTEYDRFVSGDTLESVLVGSGTGSSLPFHDERLTIKTGDGWRSIGVPESALWRLGSASTTTDEADGWVRPRGDYRSGKWGKYTRAPTVFFDIVGNADPELVPLGSRCAVQRGTRTGANQFFYLPSDYYDARPEGDSLVLTATGEWPDGGYATELEIPRSYWMHATADGWEPNLVLKTSKSFETPIFDPESLEPGRGLRYVLRIDELRDELDGDVAEYVRWGEEYDPSRDDIGRKRTPFPSSVSSRGVGWYDLTEDLQRGDVLPMKSIDLRHAYWFPTHQTWIDNRLHGIEVPGGERNRRFVAGLLNSTYGALAAEVNGRVNLGQGALDIATDDHRRTPIPRPNAVDDQLKADIATRFEQLGARPIASIFDELGTSDPESVSFERVAPDRLELDRLVVRDLLGFDEAVHRDLYRGVVKLARQRVEKADGV</sequence>
<dbReference type="InterPro" id="IPR011639">
    <property type="entry name" value="MethylTrfase_TaqI-like_dom"/>
</dbReference>
<dbReference type="PRINTS" id="PR00507">
    <property type="entry name" value="N12N6MTFRASE"/>
</dbReference>
<dbReference type="eggNOG" id="arCOG02636">
    <property type="taxonomic scope" value="Archaea"/>
</dbReference>
<dbReference type="REBASE" id="692966">
    <property type="entry name" value="HpaD253ORF15051P"/>
</dbReference>
<protein>
    <recommendedName>
        <fullName evidence="2">site-specific DNA-methyltransferase (adenine-specific)</fullName>
        <ecNumber evidence="2">2.1.1.72</ecNumber>
    </recommendedName>
</protein>
<evidence type="ECO:0000256" key="4">
    <source>
        <dbReference type="ARBA" id="ARBA00022679"/>
    </source>
</evidence>
<comment type="similarity">
    <text evidence="1">Belongs to the N(4)/N(6)-methyltransferase family.</text>
</comment>
<dbReference type="STRING" id="797209.GCA_000376445_03520"/>
<dbReference type="PANTHER" id="PTHR33841:SF5">
    <property type="entry name" value="DNA METHYLASE (MODIFICATION METHYLASE) (METHYLTRANSFERASE)-RELATED"/>
    <property type="match status" value="1"/>
</dbReference>
<keyword evidence="4" id="KW-0808">Transferase</keyword>
<reference evidence="9 11" key="1">
    <citation type="journal article" date="2014" name="ISME J.">
        <title>Trehalose/2-sulfotrehalose biosynthesis and glycine-betaine uptake are widely spread mechanisms for osmoadaptation in the Halobacteriales.</title>
        <authorList>
            <person name="Youssef N.H."/>
            <person name="Savage-Ashlock K.N."/>
            <person name="McCully A.L."/>
            <person name="Luedtke B."/>
            <person name="Shaw E.I."/>
            <person name="Hoff W.D."/>
            <person name="Elshahed M.S."/>
        </authorList>
    </citation>
    <scope>NUCLEOTIDE SEQUENCE [LARGE SCALE GENOMIC DNA]</scope>
    <source>
        <strain evidence="9 11">DX253</strain>
    </source>
</reference>
<dbReference type="Gene3D" id="3.40.50.150">
    <property type="entry name" value="Vaccinia Virus protein VP39"/>
    <property type="match status" value="2"/>
</dbReference>
<dbReference type="Pfam" id="PF07669">
    <property type="entry name" value="Eco57I"/>
    <property type="match status" value="2"/>
</dbReference>
<feature type="domain" description="Type II methyltransferase M.TaqI-like" evidence="8">
    <location>
        <begin position="516"/>
        <end position="735"/>
    </location>
</feature>
<dbReference type="GO" id="GO:0032259">
    <property type="term" value="P:methylation"/>
    <property type="evidence" value="ECO:0007669"/>
    <property type="project" value="UniProtKB-KW"/>
</dbReference>
<evidence type="ECO:0000256" key="3">
    <source>
        <dbReference type="ARBA" id="ARBA00022603"/>
    </source>
</evidence>
<dbReference type="EMBL" id="AEMG01000015">
    <property type="protein sequence ID" value="EFW91435.1"/>
    <property type="molecule type" value="Genomic_DNA"/>
</dbReference>
<evidence type="ECO:0000259" key="8">
    <source>
        <dbReference type="Pfam" id="PF07669"/>
    </source>
</evidence>
<evidence type="ECO:0000256" key="2">
    <source>
        <dbReference type="ARBA" id="ARBA00011900"/>
    </source>
</evidence>
<evidence type="ECO:0000256" key="7">
    <source>
        <dbReference type="SAM" id="MobiDB-lite"/>
    </source>
</evidence>
<dbReference type="eggNOG" id="arCOG02635">
    <property type="taxonomic scope" value="Archaea"/>
</dbReference>
<dbReference type="InterPro" id="IPR029063">
    <property type="entry name" value="SAM-dependent_MTases_sf"/>
</dbReference>
<dbReference type="GO" id="GO:0003676">
    <property type="term" value="F:nucleic acid binding"/>
    <property type="evidence" value="ECO:0007669"/>
    <property type="project" value="InterPro"/>
</dbReference>
<dbReference type="EMBL" id="FRAN01000004">
    <property type="protein sequence ID" value="SHL00960.1"/>
    <property type="molecule type" value="Genomic_DNA"/>
</dbReference>
<accession>E7QW22</accession>
<keyword evidence="12" id="KW-1185">Reference proteome</keyword>
<gene>
    <name evidence="10" type="ORF">SAMN05444342_2726</name>
    <name evidence="9" type="ORF">ZOD2009_15051</name>
</gene>
<keyword evidence="3 10" id="KW-0489">Methyltransferase</keyword>
<dbReference type="PATRIC" id="fig|797209.4.peg.2970"/>
<feature type="region of interest" description="Disordered" evidence="7">
    <location>
        <begin position="286"/>
        <end position="306"/>
    </location>
</feature>
<dbReference type="InterPro" id="IPR050953">
    <property type="entry name" value="N4_N6_ade-DNA_methylase"/>
</dbReference>
<dbReference type="Proteomes" id="UP000184203">
    <property type="component" value="Unassembled WGS sequence"/>
</dbReference>
<dbReference type="OrthoDB" id="45790at2157"/>
<dbReference type="Proteomes" id="UP000003751">
    <property type="component" value="Unassembled WGS sequence"/>
</dbReference>
<feature type="region of interest" description="Disordered" evidence="7">
    <location>
        <begin position="546"/>
        <end position="581"/>
    </location>
</feature>
<dbReference type="PANTHER" id="PTHR33841">
    <property type="entry name" value="DNA METHYLTRANSFERASE YEEA-RELATED"/>
    <property type="match status" value="1"/>
</dbReference>
<reference evidence="10" key="3">
    <citation type="submission" date="2016-11" db="EMBL/GenBank/DDBJ databases">
        <authorList>
            <person name="Jaros S."/>
            <person name="Januszkiewicz K."/>
            <person name="Wedrychowicz H."/>
        </authorList>
    </citation>
    <scope>NUCLEOTIDE SEQUENCE [LARGE SCALE GENOMIC DNA]</scope>
    <source>
        <strain evidence="10">DX253</strain>
    </source>
</reference>
<evidence type="ECO:0000313" key="11">
    <source>
        <dbReference type="Proteomes" id="UP000003751"/>
    </source>
</evidence>
<feature type="domain" description="Type II methyltransferase M.TaqI-like" evidence="8">
    <location>
        <begin position="785"/>
        <end position="847"/>
    </location>
</feature>
<dbReference type="PROSITE" id="PS00092">
    <property type="entry name" value="N6_MTASE"/>
    <property type="match status" value="1"/>
</dbReference>
<name>E7QW22_HALPU</name>
<evidence type="ECO:0000256" key="5">
    <source>
        <dbReference type="ARBA" id="ARBA00022691"/>
    </source>
</evidence>
<comment type="catalytic activity">
    <reaction evidence="6">
        <text>a 2'-deoxyadenosine in DNA + S-adenosyl-L-methionine = an N(6)-methyl-2'-deoxyadenosine in DNA + S-adenosyl-L-homocysteine + H(+)</text>
        <dbReference type="Rhea" id="RHEA:15197"/>
        <dbReference type="Rhea" id="RHEA-COMP:12418"/>
        <dbReference type="Rhea" id="RHEA-COMP:12419"/>
        <dbReference type="ChEBI" id="CHEBI:15378"/>
        <dbReference type="ChEBI" id="CHEBI:57856"/>
        <dbReference type="ChEBI" id="CHEBI:59789"/>
        <dbReference type="ChEBI" id="CHEBI:90615"/>
        <dbReference type="ChEBI" id="CHEBI:90616"/>
        <dbReference type="EC" id="2.1.1.72"/>
    </reaction>
</comment>
<dbReference type="GO" id="GO:0009007">
    <property type="term" value="F:site-specific DNA-methyltransferase (adenine-specific) activity"/>
    <property type="evidence" value="ECO:0007669"/>
    <property type="project" value="UniProtKB-EC"/>
</dbReference>
<dbReference type="RefSeq" id="WP_007981129.1">
    <property type="nucleotide sequence ID" value="NZ_AEMG01000015.1"/>
</dbReference>
<dbReference type="InterPro" id="IPR002052">
    <property type="entry name" value="DNA_methylase_N6_adenine_CS"/>
</dbReference>
<keyword evidence="5" id="KW-0949">S-adenosyl-L-methionine</keyword>
<evidence type="ECO:0000313" key="9">
    <source>
        <dbReference type="EMBL" id="EFW91435.1"/>
    </source>
</evidence>
<evidence type="ECO:0000256" key="1">
    <source>
        <dbReference type="ARBA" id="ARBA00006594"/>
    </source>
</evidence>
<dbReference type="GO" id="GO:0006304">
    <property type="term" value="P:DNA modification"/>
    <property type="evidence" value="ECO:0007669"/>
    <property type="project" value="InterPro"/>
</dbReference>
<evidence type="ECO:0000313" key="10">
    <source>
        <dbReference type="EMBL" id="SHL00960.1"/>
    </source>
</evidence>
<dbReference type="EC" id="2.1.1.72" evidence="2"/>
<feature type="compositionally biased region" description="Basic and acidic residues" evidence="7">
    <location>
        <begin position="546"/>
        <end position="577"/>
    </location>
</feature>
<reference evidence="12" key="2">
    <citation type="submission" date="2016-11" db="EMBL/GenBank/DDBJ databases">
        <authorList>
            <person name="Varghese N."/>
            <person name="Submissions S."/>
        </authorList>
    </citation>
    <scope>NUCLEOTIDE SEQUENCE [LARGE SCALE GENOMIC DNA]</scope>
    <source>
        <strain evidence="12">DX253</strain>
    </source>
</reference>
<proteinExistence type="inferred from homology"/>
<feature type="compositionally biased region" description="Polar residues" evidence="7">
    <location>
        <begin position="290"/>
        <end position="306"/>
    </location>
</feature>
<evidence type="ECO:0000256" key="6">
    <source>
        <dbReference type="ARBA" id="ARBA00047942"/>
    </source>
</evidence>
<dbReference type="SUPFAM" id="SSF53335">
    <property type="entry name" value="S-adenosyl-L-methionine-dependent methyltransferases"/>
    <property type="match status" value="1"/>
</dbReference>